<feature type="signal peptide" evidence="1">
    <location>
        <begin position="1"/>
        <end position="20"/>
    </location>
</feature>
<accession>A0A2N8KQM5</accession>
<reference evidence="2 3" key="1">
    <citation type="submission" date="2018-01" db="EMBL/GenBank/DDBJ databases">
        <title>The draft genome of an aniline degradation strain ANB-1.</title>
        <authorList>
            <person name="Zhang L."/>
            <person name="Jiang J."/>
        </authorList>
    </citation>
    <scope>NUCLEOTIDE SEQUENCE [LARGE SCALE GENOMIC DNA]</scope>
    <source>
        <strain evidence="2 3">ANB-1</strain>
    </source>
</reference>
<feature type="chain" id="PRO_5014815363" evidence="1">
    <location>
        <begin position="21"/>
        <end position="225"/>
    </location>
</feature>
<evidence type="ECO:0000313" key="3">
    <source>
        <dbReference type="Proteomes" id="UP000235994"/>
    </source>
</evidence>
<dbReference type="EMBL" id="POQS01000001">
    <property type="protein sequence ID" value="PND35777.1"/>
    <property type="molecule type" value="Genomic_DNA"/>
</dbReference>
<evidence type="ECO:0000256" key="1">
    <source>
        <dbReference type="SAM" id="SignalP"/>
    </source>
</evidence>
<dbReference type="Proteomes" id="UP000235994">
    <property type="component" value="Unassembled WGS sequence"/>
</dbReference>
<organism evidence="2 3">
    <name type="scientific">Achromobacter pulmonis</name>
    <dbReference type="NCBI Taxonomy" id="1389932"/>
    <lineage>
        <taxon>Bacteria</taxon>
        <taxon>Pseudomonadati</taxon>
        <taxon>Pseudomonadota</taxon>
        <taxon>Betaproteobacteria</taxon>
        <taxon>Burkholderiales</taxon>
        <taxon>Alcaligenaceae</taxon>
        <taxon>Achromobacter</taxon>
    </lineage>
</organism>
<gene>
    <name evidence="2" type="ORF">C1I89_05365</name>
</gene>
<dbReference type="RefSeq" id="WP_102771698.1">
    <property type="nucleotide sequence ID" value="NZ_POQS01000001.1"/>
</dbReference>
<proteinExistence type="predicted"/>
<protein>
    <submittedName>
        <fullName evidence="2">Uncharacterized protein</fullName>
    </submittedName>
</protein>
<evidence type="ECO:0000313" key="2">
    <source>
        <dbReference type="EMBL" id="PND35777.1"/>
    </source>
</evidence>
<sequence>MNAAPSIVLRLALAGALACAAGMWPPPAAGAGPAALEALRLPAGSRREPLADAMWLHGMPARVQVFDAPLGVSDLVRFLSGQQPALADLRVLPGQAILSGRIGHEQWIVQMEGLGPRRTVGSISAADTRAMAGPPRPQWLPAGGRLRLDIAVRDGGVLVTERIWQYGEPPARLARRVAQSLKRAGWRPLPAAGAPQWWTKGAARLRISLAPLAAGSGLLASGWTP</sequence>
<keyword evidence="3" id="KW-1185">Reference proteome</keyword>
<keyword evidence="1" id="KW-0732">Signal</keyword>
<dbReference type="AlphaFoldDB" id="A0A2N8KQM5"/>
<comment type="caution">
    <text evidence="2">The sequence shown here is derived from an EMBL/GenBank/DDBJ whole genome shotgun (WGS) entry which is preliminary data.</text>
</comment>
<name>A0A2N8KQM5_9BURK</name>